<dbReference type="InterPro" id="IPR007213">
    <property type="entry name" value="Ppm1/Ppm2/Tcmp"/>
</dbReference>
<dbReference type="Pfam" id="PF04072">
    <property type="entry name" value="LCM"/>
    <property type="match status" value="1"/>
</dbReference>
<dbReference type="InterPro" id="IPR011610">
    <property type="entry name" value="SAM_mthyl_Trfase_ML2640-like"/>
</dbReference>
<reference evidence="7" key="1">
    <citation type="submission" date="2022-08" db="EMBL/GenBank/DDBJ databases">
        <title>Genome analysis of Corynebacteriales strain.</title>
        <authorList>
            <person name="Lee S.D."/>
        </authorList>
    </citation>
    <scope>NUCLEOTIDE SEQUENCE</scope>
    <source>
        <strain evidence="7">D3-21</strain>
    </source>
</reference>
<dbReference type="RefSeq" id="WP_332519616.1">
    <property type="nucleotide sequence ID" value="NZ_JANRHA010000004.1"/>
</dbReference>
<dbReference type="GO" id="GO:0008168">
    <property type="term" value="F:methyltransferase activity"/>
    <property type="evidence" value="ECO:0007669"/>
    <property type="project" value="UniProtKB-UniRule"/>
</dbReference>
<dbReference type="EC" id="2.1.1.-" evidence="6"/>
<dbReference type="PANTHER" id="PTHR43619">
    <property type="entry name" value="S-ADENOSYL-L-METHIONINE-DEPENDENT METHYLTRANSFERASE YKTD-RELATED"/>
    <property type="match status" value="1"/>
</dbReference>
<dbReference type="SUPFAM" id="SSF53335">
    <property type="entry name" value="S-adenosyl-L-methionine-dependent methyltransferases"/>
    <property type="match status" value="1"/>
</dbReference>
<comment type="similarity">
    <text evidence="2 6">Belongs to the UPF0677 family.</text>
</comment>
<name>A0A9X4M0A9_9ACTN</name>
<evidence type="ECO:0000256" key="5">
    <source>
        <dbReference type="ARBA" id="ARBA00022691"/>
    </source>
</evidence>
<organism evidence="7 8">
    <name type="scientific">Speluncibacter jeojiensis</name>
    <dbReference type="NCBI Taxonomy" id="2710754"/>
    <lineage>
        <taxon>Bacteria</taxon>
        <taxon>Bacillati</taxon>
        <taxon>Actinomycetota</taxon>
        <taxon>Actinomycetes</taxon>
        <taxon>Mycobacteriales</taxon>
        <taxon>Speluncibacteraceae</taxon>
        <taxon>Speluncibacter</taxon>
    </lineage>
</organism>
<evidence type="ECO:0000256" key="3">
    <source>
        <dbReference type="ARBA" id="ARBA00022603"/>
    </source>
</evidence>
<dbReference type="PANTHER" id="PTHR43619:SF2">
    <property type="entry name" value="S-ADENOSYL-L-METHIONINE-DEPENDENT METHYLTRANSFERASES SUPERFAMILY PROTEIN"/>
    <property type="match status" value="1"/>
</dbReference>
<protein>
    <recommendedName>
        <fullName evidence="6">S-adenosyl-L-methionine-dependent methyltransferase</fullName>
        <ecNumber evidence="6">2.1.1.-</ecNumber>
    </recommendedName>
</protein>
<comment type="caution">
    <text evidence="7">The sequence shown here is derived from an EMBL/GenBank/DDBJ whole genome shotgun (WGS) entry which is preliminary data.</text>
</comment>
<keyword evidence="3 6" id="KW-0489">Methyltransferase</keyword>
<proteinExistence type="inferred from homology"/>
<dbReference type="Proteomes" id="UP001152755">
    <property type="component" value="Unassembled WGS sequence"/>
</dbReference>
<dbReference type="InterPro" id="IPR029063">
    <property type="entry name" value="SAM-dependent_MTases_sf"/>
</dbReference>
<evidence type="ECO:0000313" key="8">
    <source>
        <dbReference type="Proteomes" id="UP001152755"/>
    </source>
</evidence>
<evidence type="ECO:0000256" key="6">
    <source>
        <dbReference type="RuleBase" id="RU362030"/>
    </source>
</evidence>
<evidence type="ECO:0000256" key="4">
    <source>
        <dbReference type="ARBA" id="ARBA00022679"/>
    </source>
</evidence>
<dbReference type="GO" id="GO:0032259">
    <property type="term" value="P:methylation"/>
    <property type="evidence" value="ECO:0007669"/>
    <property type="project" value="UniProtKB-KW"/>
</dbReference>
<evidence type="ECO:0000313" key="7">
    <source>
        <dbReference type="EMBL" id="MDG3014474.1"/>
    </source>
</evidence>
<keyword evidence="5 6" id="KW-0949">S-adenosyl-L-methionine</keyword>
<comment type="function">
    <text evidence="1 6">Exhibits S-adenosyl-L-methionine-dependent methyltransferase activity.</text>
</comment>
<keyword evidence="4 7" id="KW-0808">Transferase</keyword>
<accession>A0A9X4M0A9</accession>
<evidence type="ECO:0000256" key="2">
    <source>
        <dbReference type="ARBA" id="ARBA00008138"/>
    </source>
</evidence>
<dbReference type="AlphaFoldDB" id="A0A9X4M0A9"/>
<sequence>MRTAGDSWDIVSSVGLTALGVATFRALESARDDALITDEFARWFVEAAGDQHFLEMLAEPSRFESTPFFPGTMGIRTKFFDDYFLAAAADGATQAVIVAAGLDARAFRLEWPTGTTVFEIDQPKVLQFKQEVLDEHGAQPRVDRRTVAVDLRDDWPAALETAGFSPERPSAWSAEGLLAYLPGPAHDALFGRINELSDAGSHLAVDGFGSGADIRRFQEIRRKYLDQNPFGNIDISQLFYDDTRAEPAEWLTEHGWRVQTRSPLDLAAQYGRDVPDLPDDLREMAERPTYLTAESGSCAG</sequence>
<evidence type="ECO:0000256" key="1">
    <source>
        <dbReference type="ARBA" id="ARBA00003907"/>
    </source>
</evidence>
<dbReference type="EMBL" id="JANRHA010000004">
    <property type="protein sequence ID" value="MDG3014474.1"/>
    <property type="molecule type" value="Genomic_DNA"/>
</dbReference>
<dbReference type="Gene3D" id="3.40.50.150">
    <property type="entry name" value="Vaccinia Virus protein VP39"/>
    <property type="match status" value="1"/>
</dbReference>
<gene>
    <name evidence="7" type="ORF">NVS88_07875</name>
</gene>
<dbReference type="NCBIfam" id="TIGR00027">
    <property type="entry name" value="mthyl_TIGR00027"/>
    <property type="match status" value="1"/>
</dbReference>
<keyword evidence="8" id="KW-1185">Reference proteome</keyword>